<evidence type="ECO:0000256" key="9">
    <source>
        <dbReference type="HAMAP-Rule" id="MF_00624"/>
    </source>
</evidence>
<evidence type="ECO:0000256" key="3">
    <source>
        <dbReference type="ARBA" id="ARBA00022679"/>
    </source>
</evidence>
<dbReference type="Pfam" id="PF00483">
    <property type="entry name" value="NTP_transferase"/>
    <property type="match status" value="1"/>
</dbReference>
<dbReference type="CDD" id="cd04651">
    <property type="entry name" value="LbH_G1P_AT_C"/>
    <property type="match status" value="1"/>
</dbReference>
<keyword evidence="3 9" id="KW-0808">Transferase</keyword>
<dbReference type="NCBIfam" id="NF003670">
    <property type="entry name" value="PRK05293.1"/>
    <property type="match status" value="1"/>
</dbReference>
<dbReference type="InterPro" id="IPR011831">
    <property type="entry name" value="ADP-Glc_PPase"/>
</dbReference>
<dbReference type="GO" id="GO:0005524">
    <property type="term" value="F:ATP binding"/>
    <property type="evidence" value="ECO:0007669"/>
    <property type="project" value="UniProtKB-KW"/>
</dbReference>
<dbReference type="HAMAP" id="MF_00624">
    <property type="entry name" value="GlgC"/>
    <property type="match status" value="1"/>
</dbReference>
<dbReference type="PANTHER" id="PTHR43523:SF2">
    <property type="entry name" value="GLUCOSE-1-PHOSPHATE ADENYLYLTRANSFERASE"/>
    <property type="match status" value="1"/>
</dbReference>
<dbReference type="GO" id="GO:0008878">
    <property type="term" value="F:glucose-1-phosphate adenylyltransferase activity"/>
    <property type="evidence" value="ECO:0007669"/>
    <property type="project" value="UniProtKB-UniRule"/>
</dbReference>
<keyword evidence="5 9" id="KW-0547">Nucleotide-binding</keyword>
<keyword evidence="7 9" id="KW-0320">Glycogen biosynthesis</keyword>
<evidence type="ECO:0000256" key="1">
    <source>
        <dbReference type="ARBA" id="ARBA00010443"/>
    </source>
</evidence>
<dbReference type="PANTHER" id="PTHR43523">
    <property type="entry name" value="GLUCOSE-1-PHOSPHATE ADENYLYLTRANSFERASE-RELATED"/>
    <property type="match status" value="1"/>
</dbReference>
<feature type="domain" description="Glucose-1-phosphate adenylyltransferase/Bifunctional protein GlmU-like C-terminal hexapeptide" evidence="11">
    <location>
        <begin position="287"/>
        <end position="381"/>
    </location>
</feature>
<keyword evidence="4 9" id="KW-0548">Nucleotidyltransferase</keyword>
<dbReference type="UniPathway" id="UPA00164"/>
<accession>A0A1V5SX64</accession>
<feature type="binding site" evidence="9">
    <location>
        <position position="165"/>
    </location>
    <ligand>
        <name>alpha-D-glucose 1-phosphate</name>
        <dbReference type="ChEBI" id="CHEBI:58601"/>
    </ligand>
</feature>
<feature type="site" description="Could play a key role in the communication between the regulatory and the substrate sites" evidence="9">
    <location>
        <position position="99"/>
    </location>
</feature>
<comment type="caution">
    <text evidence="12">The sequence shown here is derived from an EMBL/GenBank/DDBJ whole genome shotgun (WGS) entry which is preliminary data.</text>
</comment>
<evidence type="ECO:0000256" key="8">
    <source>
        <dbReference type="ARBA" id="ARBA00023277"/>
    </source>
</evidence>
<dbReference type="Proteomes" id="UP000485569">
    <property type="component" value="Unassembled WGS sequence"/>
</dbReference>
<dbReference type="CDD" id="cd02508">
    <property type="entry name" value="ADP_Glucose_PP"/>
    <property type="match status" value="1"/>
</dbReference>
<dbReference type="PROSITE" id="PS00809">
    <property type="entry name" value="ADP_GLC_PYROPHOSPH_2"/>
    <property type="match status" value="1"/>
</dbReference>
<protein>
    <recommendedName>
        <fullName evidence="9">Glucose-1-phosphate adenylyltransferase</fullName>
        <ecNumber evidence="9">2.7.7.27</ecNumber>
    </recommendedName>
    <alternativeName>
        <fullName evidence="9">ADP-glucose pyrophosphorylase</fullName>
        <shortName evidence="9">ADPGlc PPase</shortName>
    </alternativeName>
    <alternativeName>
        <fullName evidence="9">ADP-glucose synthase</fullName>
    </alternativeName>
</protein>
<dbReference type="NCBIfam" id="TIGR02091">
    <property type="entry name" value="glgC"/>
    <property type="match status" value="1"/>
</dbReference>
<name>A0A1V5SX64_9BACT</name>
<evidence type="ECO:0000259" key="10">
    <source>
        <dbReference type="Pfam" id="PF00483"/>
    </source>
</evidence>
<dbReference type="NCBIfam" id="TIGR02092">
    <property type="entry name" value="glgD"/>
    <property type="match status" value="1"/>
</dbReference>
<dbReference type="SUPFAM" id="SSF53448">
    <property type="entry name" value="Nucleotide-diphospho-sugar transferases"/>
    <property type="match status" value="1"/>
</dbReference>
<keyword evidence="6 9" id="KW-0067">ATP-binding</keyword>
<gene>
    <name evidence="12" type="primary">glgC_1</name>
    <name evidence="9" type="synonym">glgC</name>
    <name evidence="12" type="ORF">BWY41_00990</name>
</gene>
<comment type="function">
    <text evidence="9">Involved in the biosynthesis of ADP-glucose, a building block required for the elongation reactions to produce glycogen. Catalyzes the reaction between ATP and alpha-D-glucose 1-phosphate (G1P) to produce pyrophosphate and ADP-Glc.</text>
</comment>
<comment type="subunit">
    <text evidence="9">Homotetramer.</text>
</comment>
<evidence type="ECO:0000256" key="2">
    <source>
        <dbReference type="ARBA" id="ARBA00022600"/>
    </source>
</evidence>
<dbReference type="Gene3D" id="2.160.10.10">
    <property type="entry name" value="Hexapeptide repeat proteins"/>
    <property type="match status" value="1"/>
</dbReference>
<dbReference type="AlphaFoldDB" id="A0A1V5SX64"/>
<dbReference type="EMBL" id="MWBQ01000066">
    <property type="protein sequence ID" value="OQA58781.1"/>
    <property type="molecule type" value="Genomic_DNA"/>
</dbReference>
<dbReference type="EC" id="2.7.7.27" evidence="9"/>
<dbReference type="InterPro" id="IPR029044">
    <property type="entry name" value="Nucleotide-diphossugar_trans"/>
</dbReference>
<organism evidence="12">
    <name type="scientific">Candidatus Atribacter allofermentans</name>
    <dbReference type="NCBI Taxonomy" id="1852833"/>
    <lineage>
        <taxon>Bacteria</taxon>
        <taxon>Pseudomonadati</taxon>
        <taxon>Atribacterota</taxon>
        <taxon>Atribacteria</taxon>
        <taxon>Atribacterales</taxon>
        <taxon>Atribacteraceae</taxon>
        <taxon>Atribacter</taxon>
    </lineage>
</organism>
<evidence type="ECO:0000256" key="5">
    <source>
        <dbReference type="ARBA" id="ARBA00022741"/>
    </source>
</evidence>
<feature type="site" description="Could play a key role in the communication between the regulatory and the substrate sites" evidence="9">
    <location>
        <position position="60"/>
    </location>
</feature>
<evidence type="ECO:0000259" key="11">
    <source>
        <dbReference type="Pfam" id="PF24894"/>
    </source>
</evidence>
<proteinExistence type="inferred from homology"/>
<keyword evidence="8 9" id="KW-0119">Carbohydrate metabolism</keyword>
<dbReference type="Pfam" id="PF24894">
    <property type="entry name" value="Hexapep_GlmU"/>
    <property type="match status" value="1"/>
</dbReference>
<evidence type="ECO:0000256" key="4">
    <source>
        <dbReference type="ARBA" id="ARBA00022695"/>
    </source>
</evidence>
<dbReference type="InterPro" id="IPR023049">
    <property type="entry name" value="GlgC_bac"/>
</dbReference>
<feature type="binding site" evidence="9">
    <location>
        <position position="100"/>
    </location>
    <ligand>
        <name>alpha-D-glucose 1-phosphate</name>
        <dbReference type="ChEBI" id="CHEBI:58601"/>
    </ligand>
</feature>
<keyword evidence="2 9" id="KW-0321">Glycogen metabolism</keyword>
<comment type="pathway">
    <text evidence="9">Glycan biosynthesis; glycogen biosynthesis.</text>
</comment>
<comment type="catalytic activity">
    <reaction evidence="9">
        <text>alpha-D-glucose 1-phosphate + ATP + H(+) = ADP-alpha-D-glucose + diphosphate</text>
        <dbReference type="Rhea" id="RHEA:12120"/>
        <dbReference type="ChEBI" id="CHEBI:15378"/>
        <dbReference type="ChEBI" id="CHEBI:30616"/>
        <dbReference type="ChEBI" id="CHEBI:33019"/>
        <dbReference type="ChEBI" id="CHEBI:57498"/>
        <dbReference type="ChEBI" id="CHEBI:58601"/>
        <dbReference type="EC" id="2.7.7.27"/>
    </reaction>
</comment>
<evidence type="ECO:0000313" key="12">
    <source>
        <dbReference type="EMBL" id="OQA58781.1"/>
    </source>
</evidence>
<dbReference type="SUPFAM" id="SSF51161">
    <property type="entry name" value="Trimeric LpxA-like enzymes"/>
    <property type="match status" value="1"/>
</dbReference>
<reference evidence="12" key="1">
    <citation type="submission" date="2017-02" db="EMBL/GenBank/DDBJ databases">
        <title>Delving into the versatile metabolic prowess of the omnipresent phylum Bacteroidetes.</title>
        <authorList>
            <person name="Nobu M.K."/>
            <person name="Mei R."/>
            <person name="Narihiro T."/>
            <person name="Kuroda K."/>
            <person name="Liu W.-T."/>
        </authorList>
    </citation>
    <scope>NUCLEOTIDE SEQUENCE</scope>
    <source>
        <strain evidence="12">ADurb.Bin276</strain>
    </source>
</reference>
<dbReference type="Gene3D" id="3.90.550.10">
    <property type="entry name" value="Spore Coat Polysaccharide Biosynthesis Protein SpsA, Chain A"/>
    <property type="match status" value="1"/>
</dbReference>
<dbReference type="InterPro" id="IPR056818">
    <property type="entry name" value="GlmU/GlgC-like_hexapep"/>
</dbReference>
<dbReference type="InterPro" id="IPR005835">
    <property type="entry name" value="NTP_transferase_dom"/>
</dbReference>
<dbReference type="GO" id="GO:0005978">
    <property type="term" value="P:glycogen biosynthetic process"/>
    <property type="evidence" value="ECO:0007669"/>
    <property type="project" value="UniProtKB-UniRule"/>
</dbReference>
<comment type="similarity">
    <text evidence="1 9">Belongs to the bacterial/plant glucose-1-phosphate adenylyltransferase family.</text>
</comment>
<evidence type="ECO:0000256" key="7">
    <source>
        <dbReference type="ARBA" id="ARBA00023056"/>
    </source>
</evidence>
<dbReference type="InterPro" id="IPR011004">
    <property type="entry name" value="Trimer_LpxA-like_sf"/>
</dbReference>
<feature type="binding site" evidence="9">
    <location>
        <begin position="180"/>
        <end position="181"/>
    </location>
    <ligand>
        <name>alpha-D-glucose 1-phosphate</name>
        <dbReference type="ChEBI" id="CHEBI:58601"/>
    </ligand>
</feature>
<feature type="domain" description="Nucleotidyl transferase" evidence="10">
    <location>
        <begin position="8"/>
        <end position="259"/>
    </location>
</feature>
<evidence type="ECO:0000256" key="6">
    <source>
        <dbReference type="ARBA" id="ARBA00022840"/>
    </source>
</evidence>
<comment type="caution">
    <text evidence="9">Lacks conserved residue(s) required for the propagation of feature annotation.</text>
</comment>
<dbReference type="InterPro" id="IPR005836">
    <property type="entry name" value="ADP_Glu_pyroP_CS"/>
</dbReference>
<sequence length="426" mass="47829">MFKNEVIAMILAGGEGRRLNILSAKRAKPAVPFGGKYRIIDFCLSNCVNSGIYCVGVLTQYNPRSLHEHIRIGKDWDLDRLNGGVFLLQPFISDADTDWYRGTADAIYQSLRFIRNRAPELVLILSGDHVYTMDYRHMIEFHKKKKADLTLAVMQVPIEEAHRFGIITIGAEGEVVRFDEKPEVPQSNLVNMGIYVFNRKVLEEEVEKEALREGTSFDFGRDIIPRMIQDKRVFTYPFSGYWKDVGTIDSYWEANMELLGEESPLKFKEINWPVYTPVADRPPVKFGRDSQVENCIIGEGAIINGKVSQSVIFNGVYVSEGARIEGSILMNDCYIGKNSQMERVILDKGVIIGEGSRIGGGQVLNVNKKYPEVLWSGITIIGKNSRIPSGCEIGKNCIIGADLDENDFPSLIVLSGETIEKPSMEV</sequence>
<dbReference type="InterPro" id="IPR011832">
    <property type="entry name" value="GlgDAde_trans"/>
</dbReference>